<feature type="domain" description="Aminoacyl-transfer RNA synthetases class-II family profile" evidence="14">
    <location>
        <begin position="122"/>
        <end position="326"/>
    </location>
</feature>
<evidence type="ECO:0000313" key="16">
    <source>
        <dbReference type="Proteomes" id="UP001254165"/>
    </source>
</evidence>
<keyword evidence="11 13" id="KW-0030">Aminoacyl-tRNA synthetase</keyword>
<dbReference type="InterPro" id="IPR004188">
    <property type="entry name" value="Phe-tRNA_ligase_II_N"/>
</dbReference>
<evidence type="ECO:0000256" key="1">
    <source>
        <dbReference type="ARBA" id="ARBA00004496"/>
    </source>
</evidence>
<dbReference type="InterPro" id="IPR022911">
    <property type="entry name" value="Phe_tRNA_ligase_alpha1_bac"/>
</dbReference>
<evidence type="ECO:0000256" key="8">
    <source>
        <dbReference type="ARBA" id="ARBA00022840"/>
    </source>
</evidence>
<comment type="cofactor">
    <cofactor evidence="13">
        <name>Mg(2+)</name>
        <dbReference type="ChEBI" id="CHEBI:18420"/>
    </cofactor>
    <text evidence="13">Binds 2 magnesium ions per tetramer.</text>
</comment>
<keyword evidence="7 13" id="KW-0547">Nucleotide-binding</keyword>
<comment type="caution">
    <text evidence="15">The sequence shown here is derived from an EMBL/GenBank/DDBJ whole genome shotgun (WGS) entry which is preliminary data.</text>
</comment>
<keyword evidence="5 13" id="KW-0436">Ligase</keyword>
<organism evidence="15 16">
    <name type="scientific">Thermanaerothrix solaris</name>
    <dbReference type="NCBI Taxonomy" id="3058434"/>
    <lineage>
        <taxon>Bacteria</taxon>
        <taxon>Bacillati</taxon>
        <taxon>Chloroflexota</taxon>
        <taxon>Anaerolineae</taxon>
        <taxon>Anaerolineales</taxon>
        <taxon>Anaerolineaceae</taxon>
        <taxon>Thermanaerothrix</taxon>
    </lineage>
</organism>
<keyword evidence="6 13" id="KW-0479">Metal-binding</keyword>
<proteinExistence type="inferred from homology"/>
<keyword evidence="9 13" id="KW-0460">Magnesium</keyword>
<keyword evidence="16" id="KW-1185">Reference proteome</keyword>
<feature type="binding site" evidence="13">
    <location>
        <position position="261"/>
    </location>
    <ligand>
        <name>Mg(2+)</name>
        <dbReference type="ChEBI" id="CHEBI:18420"/>
        <note>shared with beta subunit</note>
    </ligand>
</feature>
<dbReference type="SUPFAM" id="SSF46589">
    <property type="entry name" value="tRNA-binding arm"/>
    <property type="match status" value="1"/>
</dbReference>
<dbReference type="Proteomes" id="UP001254165">
    <property type="component" value="Unassembled WGS sequence"/>
</dbReference>
<dbReference type="CDD" id="cd00496">
    <property type="entry name" value="PheRS_alpha_core"/>
    <property type="match status" value="1"/>
</dbReference>
<keyword evidence="8 13" id="KW-0067">ATP-binding</keyword>
<dbReference type="SUPFAM" id="SSF55681">
    <property type="entry name" value="Class II aaRS and biotin synthetases"/>
    <property type="match status" value="1"/>
</dbReference>
<evidence type="ECO:0000256" key="4">
    <source>
        <dbReference type="ARBA" id="ARBA00022490"/>
    </source>
</evidence>
<dbReference type="HAMAP" id="MF_00281">
    <property type="entry name" value="Phe_tRNA_synth_alpha1"/>
    <property type="match status" value="1"/>
</dbReference>
<dbReference type="PROSITE" id="PS50862">
    <property type="entry name" value="AA_TRNA_LIGASE_II"/>
    <property type="match status" value="1"/>
</dbReference>
<evidence type="ECO:0000256" key="10">
    <source>
        <dbReference type="ARBA" id="ARBA00022917"/>
    </source>
</evidence>
<name>A0ABU3NRX2_9CHLR</name>
<dbReference type="EMBL" id="JAUHMF010000002">
    <property type="protein sequence ID" value="MDT8898832.1"/>
    <property type="molecule type" value="Genomic_DNA"/>
</dbReference>
<comment type="catalytic activity">
    <reaction evidence="12 13">
        <text>tRNA(Phe) + L-phenylalanine + ATP = L-phenylalanyl-tRNA(Phe) + AMP + diphosphate + H(+)</text>
        <dbReference type="Rhea" id="RHEA:19413"/>
        <dbReference type="Rhea" id="RHEA-COMP:9668"/>
        <dbReference type="Rhea" id="RHEA-COMP:9699"/>
        <dbReference type="ChEBI" id="CHEBI:15378"/>
        <dbReference type="ChEBI" id="CHEBI:30616"/>
        <dbReference type="ChEBI" id="CHEBI:33019"/>
        <dbReference type="ChEBI" id="CHEBI:58095"/>
        <dbReference type="ChEBI" id="CHEBI:78442"/>
        <dbReference type="ChEBI" id="CHEBI:78531"/>
        <dbReference type="ChEBI" id="CHEBI:456215"/>
        <dbReference type="EC" id="6.1.1.20"/>
    </reaction>
</comment>
<evidence type="ECO:0000256" key="9">
    <source>
        <dbReference type="ARBA" id="ARBA00022842"/>
    </source>
</evidence>
<evidence type="ECO:0000256" key="12">
    <source>
        <dbReference type="ARBA" id="ARBA00049255"/>
    </source>
</evidence>
<dbReference type="InterPro" id="IPR010978">
    <property type="entry name" value="tRNA-bd_arm"/>
</dbReference>
<comment type="subcellular location">
    <subcellularLocation>
        <location evidence="1 13">Cytoplasm</location>
    </subcellularLocation>
</comment>
<accession>A0ABU3NRX2</accession>
<dbReference type="InterPro" id="IPR006195">
    <property type="entry name" value="aa-tRNA-synth_II"/>
</dbReference>
<evidence type="ECO:0000256" key="7">
    <source>
        <dbReference type="ARBA" id="ARBA00022741"/>
    </source>
</evidence>
<dbReference type="Gene3D" id="3.30.930.10">
    <property type="entry name" value="Bira Bifunctional Protein, Domain 2"/>
    <property type="match status" value="1"/>
</dbReference>
<evidence type="ECO:0000256" key="3">
    <source>
        <dbReference type="ARBA" id="ARBA00011209"/>
    </source>
</evidence>
<dbReference type="Pfam" id="PF02912">
    <property type="entry name" value="Phe_tRNA-synt_N"/>
    <property type="match status" value="1"/>
</dbReference>
<evidence type="ECO:0000256" key="11">
    <source>
        <dbReference type="ARBA" id="ARBA00023146"/>
    </source>
</evidence>
<dbReference type="EC" id="6.1.1.20" evidence="13"/>
<dbReference type="InterPro" id="IPR045864">
    <property type="entry name" value="aa-tRNA-synth_II/BPL/LPL"/>
</dbReference>
<keyword evidence="4 13" id="KW-0963">Cytoplasm</keyword>
<dbReference type="Pfam" id="PF01409">
    <property type="entry name" value="tRNA-synt_2d"/>
    <property type="match status" value="1"/>
</dbReference>
<gene>
    <name evidence="13" type="primary">pheS</name>
    <name evidence="15" type="ORF">QYE77_11220</name>
</gene>
<comment type="similarity">
    <text evidence="2 13">Belongs to the class-II aminoacyl-tRNA synthetase family. Phe-tRNA synthetase alpha subunit type 1 subfamily.</text>
</comment>
<dbReference type="PANTHER" id="PTHR11538:SF41">
    <property type="entry name" value="PHENYLALANINE--TRNA LIGASE, MITOCHONDRIAL"/>
    <property type="match status" value="1"/>
</dbReference>
<dbReference type="GO" id="GO:0004826">
    <property type="term" value="F:phenylalanine-tRNA ligase activity"/>
    <property type="evidence" value="ECO:0007669"/>
    <property type="project" value="UniProtKB-EC"/>
</dbReference>
<evidence type="ECO:0000256" key="13">
    <source>
        <dbReference type="HAMAP-Rule" id="MF_00281"/>
    </source>
</evidence>
<dbReference type="PANTHER" id="PTHR11538">
    <property type="entry name" value="PHENYLALANYL-TRNA SYNTHETASE"/>
    <property type="match status" value="1"/>
</dbReference>
<comment type="subunit">
    <text evidence="3 13">Tetramer of two alpha and two beta subunits.</text>
</comment>
<evidence type="ECO:0000313" key="15">
    <source>
        <dbReference type="EMBL" id="MDT8898832.1"/>
    </source>
</evidence>
<sequence length="346" mass="39363">MGEIPEIQELEVLQAKALEDLRNVADEVALQAWRVAYLGRNAPLMQIFSRLGQLPKDVRPQVGQRANQVKQALEAAFEERQAALRAEALRRALESERLDVTLPGRRPELGGLHPTTRTLRRIVHIFAEMGFQVYRSREVESDAYNFELLNMPAHHPARDLWDTFYTTTPGVLLRTHTSPGQIHVMRERAPEPIRVILPGMCYRYEQISARSEIQFNQVEVLAVGHNITFSDLKGTLNTFARRLFGEQARTRLRPSYFPFTEPSAEMDVECFVCGGKGCTVCKGSGWLEILGCGMVHPTVLRNGGYDPEEFSGFAAGMGVERITMLLHRIEDIRYFWANDVRFLSQF</sequence>
<evidence type="ECO:0000259" key="14">
    <source>
        <dbReference type="PROSITE" id="PS50862"/>
    </source>
</evidence>
<evidence type="ECO:0000256" key="6">
    <source>
        <dbReference type="ARBA" id="ARBA00022723"/>
    </source>
</evidence>
<keyword evidence="10 13" id="KW-0648">Protein biosynthesis</keyword>
<reference evidence="15 16" key="1">
    <citation type="submission" date="2023-07" db="EMBL/GenBank/DDBJ databases">
        <title>Novel species of Thermanaerothrix with wide hydrolytic capabilities.</title>
        <authorList>
            <person name="Zayulina K.S."/>
            <person name="Podosokorskaya O.A."/>
            <person name="Elcheninov A.G."/>
        </authorList>
    </citation>
    <scope>NUCLEOTIDE SEQUENCE [LARGE SCALE GENOMIC DNA]</scope>
    <source>
        <strain evidence="15 16">4228-RoL</strain>
    </source>
</reference>
<dbReference type="InterPro" id="IPR002319">
    <property type="entry name" value="Phenylalanyl-tRNA_Synthase"/>
</dbReference>
<evidence type="ECO:0000256" key="5">
    <source>
        <dbReference type="ARBA" id="ARBA00022598"/>
    </source>
</evidence>
<protein>
    <recommendedName>
        <fullName evidence="13">Phenylalanine--tRNA ligase alpha subunit</fullName>
        <ecNumber evidence="13">6.1.1.20</ecNumber>
    </recommendedName>
    <alternativeName>
        <fullName evidence="13">Phenylalanyl-tRNA synthetase alpha subunit</fullName>
        <shortName evidence="13">PheRS</shortName>
    </alternativeName>
</protein>
<evidence type="ECO:0000256" key="2">
    <source>
        <dbReference type="ARBA" id="ARBA00010207"/>
    </source>
</evidence>